<proteinExistence type="predicted"/>
<dbReference type="EMBL" id="CP036290">
    <property type="protein sequence ID" value="QDU86437.1"/>
    <property type="molecule type" value="Genomic_DNA"/>
</dbReference>
<dbReference type="Proteomes" id="UP000319342">
    <property type="component" value="Chromosome"/>
</dbReference>
<sequence>MRNSSGGSRSGLVVVGAALFLVALWIFTRADGGGQSRSRTTSPALTGSSDASPTESRSGSNVLQVPAESGRMSLADSSRATVTLEVKAHGGGIPVAGARVRSAFEEGSALHFVEGTTDDAGELQLRVDPKLAERALLVHVDAEDYPPTSFVVPEASGSWVVELPRRAQVSVRILDPQGAGIEGVELGLAPDVLDAWSGTFAGVETVEQWLAPAARLASLHSTRFARDSAALVADGDAAALIEAQSAKGCATDVAELLALESDRYRDPDFWRFCAFLESRGMRRTTGADGNASWAGVPTTESGYRWFAEPGLEVACDPPGPSVDPVRRAQNLTTLSSLSGVFELADESHARFVGSSSRLGSIRGALAVDRLAGWTWVAVELFRVVRPVYADGTSGADYRMRVEARDFDEDGDFEFDELPEGQYTLTFLAGKERVDDFALEARHANVRGGEVVDVGPVVLPGGVHVDVDVNVFVDGEHVVDSVAAGYLKSRLELNLLILESPPVGVLIHELVPFDLRTGVSLFLPTRFQEVRLQLADWRFARSELDFIESKSVSALYEDLIPSVELRIDLAEVPASNVAVFAPSLQHGDEYEQAEVFVLFADGRTRSTDETLIFDDRVAALDVPVDAVECWICTRAATPPLFGRLQRAGDGVETDRFVLEPGVTVVITDSDPPSPPANARDADLPEIVGVAPPGWPQGSRATFAADLLPTMLESGLVLPDIEASYPGSGSSRGLTVRRVDGVLRGALTAGGR</sequence>
<accession>A0A518D4N0</accession>
<feature type="region of interest" description="Disordered" evidence="1">
    <location>
        <begin position="32"/>
        <end position="71"/>
    </location>
</feature>
<evidence type="ECO:0000256" key="1">
    <source>
        <dbReference type="SAM" id="MobiDB-lite"/>
    </source>
</evidence>
<keyword evidence="3" id="KW-1185">Reference proteome</keyword>
<organism evidence="2 3">
    <name type="scientific">Rohdeia mirabilis</name>
    <dbReference type="NCBI Taxonomy" id="2528008"/>
    <lineage>
        <taxon>Bacteria</taxon>
        <taxon>Pseudomonadati</taxon>
        <taxon>Planctomycetota</taxon>
        <taxon>Planctomycetia</taxon>
        <taxon>Planctomycetia incertae sedis</taxon>
        <taxon>Rohdeia</taxon>
    </lineage>
</organism>
<protein>
    <submittedName>
        <fullName evidence="2">Uncharacterized protein</fullName>
    </submittedName>
</protein>
<evidence type="ECO:0000313" key="3">
    <source>
        <dbReference type="Proteomes" id="UP000319342"/>
    </source>
</evidence>
<feature type="compositionally biased region" description="Polar residues" evidence="1">
    <location>
        <begin position="36"/>
        <end position="63"/>
    </location>
</feature>
<dbReference type="AlphaFoldDB" id="A0A518D4N0"/>
<evidence type="ECO:0000313" key="2">
    <source>
        <dbReference type="EMBL" id="QDU86437.1"/>
    </source>
</evidence>
<reference evidence="2 3" key="1">
    <citation type="submission" date="2019-02" db="EMBL/GenBank/DDBJ databases">
        <title>Deep-cultivation of Planctomycetes and their phenomic and genomic characterization uncovers novel biology.</title>
        <authorList>
            <person name="Wiegand S."/>
            <person name="Jogler M."/>
            <person name="Boedeker C."/>
            <person name="Pinto D."/>
            <person name="Vollmers J."/>
            <person name="Rivas-Marin E."/>
            <person name="Kohn T."/>
            <person name="Peeters S.H."/>
            <person name="Heuer A."/>
            <person name="Rast P."/>
            <person name="Oberbeckmann S."/>
            <person name="Bunk B."/>
            <person name="Jeske O."/>
            <person name="Meyerdierks A."/>
            <person name="Storesund J.E."/>
            <person name="Kallscheuer N."/>
            <person name="Luecker S."/>
            <person name="Lage O.M."/>
            <person name="Pohl T."/>
            <person name="Merkel B.J."/>
            <person name="Hornburger P."/>
            <person name="Mueller R.-W."/>
            <person name="Bruemmer F."/>
            <person name="Labrenz M."/>
            <person name="Spormann A.M."/>
            <person name="Op den Camp H."/>
            <person name="Overmann J."/>
            <person name="Amann R."/>
            <person name="Jetten M.S.M."/>
            <person name="Mascher T."/>
            <person name="Medema M.H."/>
            <person name="Devos D.P."/>
            <person name="Kaster A.-K."/>
            <person name="Ovreas L."/>
            <person name="Rohde M."/>
            <person name="Galperin M.Y."/>
            <person name="Jogler C."/>
        </authorList>
    </citation>
    <scope>NUCLEOTIDE SEQUENCE [LARGE SCALE GENOMIC DNA]</scope>
    <source>
        <strain evidence="2 3">Pla163</strain>
    </source>
</reference>
<gene>
    <name evidence="2" type="ORF">Pla163_35880</name>
</gene>
<name>A0A518D4N0_9BACT</name>